<organism evidence="10 11">
    <name type="scientific">Stichopus japonicus</name>
    <name type="common">Sea cucumber</name>
    <dbReference type="NCBI Taxonomy" id="307972"/>
    <lineage>
        <taxon>Eukaryota</taxon>
        <taxon>Metazoa</taxon>
        <taxon>Echinodermata</taxon>
        <taxon>Eleutherozoa</taxon>
        <taxon>Echinozoa</taxon>
        <taxon>Holothuroidea</taxon>
        <taxon>Aspidochirotacea</taxon>
        <taxon>Aspidochirotida</taxon>
        <taxon>Stichopodidae</taxon>
        <taxon>Apostichopus</taxon>
    </lineage>
</organism>
<feature type="region of interest" description="Disordered" evidence="8">
    <location>
        <begin position="190"/>
        <end position="210"/>
    </location>
</feature>
<comment type="similarity">
    <text evidence="2">Belongs to the syntaxin family.</text>
</comment>
<feature type="domain" description="T-SNARE coiled-coil homology" evidence="9">
    <location>
        <begin position="250"/>
        <end position="312"/>
    </location>
</feature>
<dbReference type="InterPro" id="IPR010989">
    <property type="entry name" value="SNARE"/>
</dbReference>
<reference evidence="10 11" key="1">
    <citation type="journal article" date="2017" name="PLoS Biol.">
        <title>The sea cucumber genome provides insights into morphological evolution and visceral regeneration.</title>
        <authorList>
            <person name="Zhang X."/>
            <person name="Sun L."/>
            <person name="Yuan J."/>
            <person name="Sun Y."/>
            <person name="Gao Y."/>
            <person name="Zhang L."/>
            <person name="Li S."/>
            <person name="Dai H."/>
            <person name="Hamel J.F."/>
            <person name="Liu C."/>
            <person name="Yu Y."/>
            <person name="Liu S."/>
            <person name="Lin W."/>
            <person name="Guo K."/>
            <person name="Jin S."/>
            <person name="Xu P."/>
            <person name="Storey K.B."/>
            <person name="Huan P."/>
            <person name="Zhang T."/>
            <person name="Zhou Y."/>
            <person name="Zhang J."/>
            <person name="Lin C."/>
            <person name="Li X."/>
            <person name="Xing L."/>
            <person name="Huo D."/>
            <person name="Sun M."/>
            <person name="Wang L."/>
            <person name="Mercier A."/>
            <person name="Li F."/>
            <person name="Yang H."/>
            <person name="Xiang J."/>
        </authorList>
    </citation>
    <scope>NUCLEOTIDE SEQUENCE [LARGE SCALE GENOMIC DNA]</scope>
    <source>
        <strain evidence="10">Shaxun</strain>
        <tissue evidence="10">Muscle</tissue>
    </source>
</reference>
<gene>
    <name evidence="10" type="ORF">BSL78_06018</name>
</gene>
<feature type="non-terminal residue" evidence="10">
    <location>
        <position position="321"/>
    </location>
</feature>
<dbReference type="SUPFAM" id="SSF47661">
    <property type="entry name" value="t-snare proteins"/>
    <property type="match status" value="1"/>
</dbReference>
<evidence type="ECO:0000256" key="1">
    <source>
        <dbReference type="ARBA" id="ARBA00004211"/>
    </source>
</evidence>
<dbReference type="GO" id="GO:0000139">
    <property type="term" value="C:Golgi membrane"/>
    <property type="evidence" value="ECO:0007669"/>
    <property type="project" value="TreeGrafter"/>
</dbReference>
<evidence type="ECO:0000313" key="11">
    <source>
        <dbReference type="Proteomes" id="UP000230750"/>
    </source>
</evidence>
<dbReference type="AlphaFoldDB" id="A0A2G8L9Y5"/>
<dbReference type="GO" id="GO:0006888">
    <property type="term" value="P:endoplasmic reticulum to Golgi vesicle-mediated transport"/>
    <property type="evidence" value="ECO:0007669"/>
    <property type="project" value="TreeGrafter"/>
</dbReference>
<dbReference type="GO" id="GO:0048278">
    <property type="term" value="P:vesicle docking"/>
    <property type="evidence" value="ECO:0007669"/>
    <property type="project" value="TreeGrafter"/>
</dbReference>
<keyword evidence="6" id="KW-0175">Coiled coil</keyword>
<dbReference type="InterPro" id="IPR006012">
    <property type="entry name" value="Syntaxin/epimorphin_CS"/>
</dbReference>
<evidence type="ECO:0000259" key="9">
    <source>
        <dbReference type="PROSITE" id="PS50192"/>
    </source>
</evidence>
<evidence type="ECO:0000256" key="4">
    <source>
        <dbReference type="ARBA" id="ARBA00022692"/>
    </source>
</evidence>
<evidence type="ECO:0000256" key="7">
    <source>
        <dbReference type="ARBA" id="ARBA00023136"/>
    </source>
</evidence>
<dbReference type="Gene3D" id="1.20.58.70">
    <property type="match status" value="1"/>
</dbReference>
<dbReference type="Pfam" id="PF11416">
    <property type="entry name" value="Syntaxin-5_N"/>
    <property type="match status" value="1"/>
</dbReference>
<accession>A0A2G8L9Y5</accession>
<evidence type="ECO:0000256" key="3">
    <source>
        <dbReference type="ARBA" id="ARBA00022448"/>
    </source>
</evidence>
<comment type="caution">
    <text evidence="10">The sequence shown here is derived from an EMBL/GenBank/DDBJ whole genome shotgun (WGS) entry which is preliminary data.</text>
</comment>
<dbReference type="STRING" id="307972.A0A2G8L9Y5"/>
<dbReference type="GO" id="GO:0000149">
    <property type="term" value="F:SNARE binding"/>
    <property type="evidence" value="ECO:0007669"/>
    <property type="project" value="TreeGrafter"/>
</dbReference>
<protein>
    <recommendedName>
        <fullName evidence="9">t-SNARE coiled-coil homology domain-containing protein</fullName>
    </recommendedName>
</protein>
<dbReference type="GO" id="GO:0031201">
    <property type="term" value="C:SNARE complex"/>
    <property type="evidence" value="ECO:0007669"/>
    <property type="project" value="TreeGrafter"/>
</dbReference>
<dbReference type="OrthoDB" id="421009at2759"/>
<proteinExistence type="inferred from homology"/>
<dbReference type="Pfam" id="PF05739">
    <property type="entry name" value="SNARE"/>
    <property type="match status" value="1"/>
</dbReference>
<comment type="subcellular location">
    <subcellularLocation>
        <location evidence="1">Membrane</location>
        <topology evidence="1">Single-pass type IV membrane protein</topology>
    </subcellularLocation>
</comment>
<dbReference type="GO" id="GO:0005484">
    <property type="term" value="F:SNAP receptor activity"/>
    <property type="evidence" value="ECO:0007669"/>
    <property type="project" value="InterPro"/>
</dbReference>
<name>A0A2G8L9Y5_STIJA</name>
<evidence type="ECO:0000256" key="6">
    <source>
        <dbReference type="ARBA" id="ARBA00023054"/>
    </source>
</evidence>
<dbReference type="SMART" id="SM00397">
    <property type="entry name" value="t_SNARE"/>
    <property type="match status" value="1"/>
</dbReference>
<dbReference type="EMBL" id="MRZV01000154">
    <property type="protein sequence ID" value="PIK57078.1"/>
    <property type="molecule type" value="Genomic_DNA"/>
</dbReference>
<dbReference type="CDD" id="cd15844">
    <property type="entry name" value="SNARE_syntaxin5"/>
    <property type="match status" value="1"/>
</dbReference>
<keyword evidence="7" id="KW-0472">Membrane</keyword>
<keyword evidence="11" id="KW-1185">Reference proteome</keyword>
<evidence type="ECO:0000256" key="2">
    <source>
        <dbReference type="ARBA" id="ARBA00009063"/>
    </source>
</evidence>
<dbReference type="Proteomes" id="UP000230750">
    <property type="component" value="Unassembled WGS sequence"/>
</dbReference>
<dbReference type="GO" id="GO:0006886">
    <property type="term" value="P:intracellular protein transport"/>
    <property type="evidence" value="ECO:0007669"/>
    <property type="project" value="InterPro"/>
</dbReference>
<sequence length="321" mass="36454">MTTRRRHTSVDSEFFGGTQQGFGGWTVTHTGPVTGPIPTEMTCRDRTTEFFSAIKSLQSRQGNGVITNHKRNGRQQQHTEFMQIAKRIGQDLSNTFAKLEKLTLCAKRKSLFDDKSVEIQELTYIIKQDINSLNKQIAQLQDFVKQRRSQNGHLQTHSNTVVLSLQSKLANMSNDFKNVLEVRTQNLKEQKDRRDHFSQGAVTSSLPPAAATVNGGSLLSQDVAVDMSALDDGPRHRHGMQDMQLVQQDDTYIKEREETMHSIESTIVELSGIFQQLAHMVKEQEEQVQRIDHNVEDTVMNVEAAHGEILKYFQSVTSNRW</sequence>
<dbReference type="PANTHER" id="PTHR19957:SF3">
    <property type="entry name" value="SYNTAXIN-5"/>
    <property type="match status" value="1"/>
</dbReference>
<evidence type="ECO:0000256" key="5">
    <source>
        <dbReference type="ARBA" id="ARBA00022989"/>
    </source>
</evidence>
<evidence type="ECO:0000256" key="8">
    <source>
        <dbReference type="SAM" id="MobiDB-lite"/>
    </source>
</evidence>
<dbReference type="InterPro" id="IPR000727">
    <property type="entry name" value="T_SNARE_dom"/>
</dbReference>
<dbReference type="InterPro" id="IPR021538">
    <property type="entry name" value="Syntaxin-5_N"/>
</dbReference>
<dbReference type="PROSITE" id="PS00914">
    <property type="entry name" value="SYNTAXIN"/>
    <property type="match status" value="1"/>
</dbReference>
<keyword evidence="4" id="KW-0812">Transmembrane</keyword>
<evidence type="ECO:0000313" key="10">
    <source>
        <dbReference type="EMBL" id="PIK57078.1"/>
    </source>
</evidence>
<dbReference type="PANTHER" id="PTHR19957">
    <property type="entry name" value="SYNTAXIN"/>
    <property type="match status" value="1"/>
</dbReference>
<keyword evidence="5" id="KW-1133">Transmembrane helix</keyword>
<keyword evidence="3" id="KW-0813">Transport</keyword>
<dbReference type="InterPro" id="IPR045242">
    <property type="entry name" value="Syntaxin"/>
</dbReference>
<dbReference type="PROSITE" id="PS50192">
    <property type="entry name" value="T_SNARE"/>
    <property type="match status" value="1"/>
</dbReference>
<dbReference type="GO" id="GO:0006906">
    <property type="term" value="P:vesicle fusion"/>
    <property type="evidence" value="ECO:0007669"/>
    <property type="project" value="TreeGrafter"/>
</dbReference>